<keyword evidence="3" id="KW-1185">Reference proteome</keyword>
<reference evidence="2 3" key="1">
    <citation type="submission" date="2015-06" db="EMBL/GenBank/DDBJ databases">
        <title>Survival trade-offs in plant roots during colonization by closely related pathogenic and mutualistic fungi.</title>
        <authorList>
            <person name="Hacquard S."/>
            <person name="Kracher B."/>
            <person name="Hiruma K."/>
            <person name="Weinman A."/>
            <person name="Muench P."/>
            <person name="Garrido Oter R."/>
            <person name="Ver Loren van Themaat E."/>
            <person name="Dallerey J.-F."/>
            <person name="Damm U."/>
            <person name="Henrissat B."/>
            <person name="Lespinet O."/>
            <person name="Thon M."/>
            <person name="Kemen E."/>
            <person name="McHardy A.C."/>
            <person name="Schulze-Lefert P."/>
            <person name="O'Connell R.J."/>
        </authorList>
    </citation>
    <scope>NUCLEOTIDE SEQUENCE [LARGE SCALE GENOMIC DNA]</scope>
    <source>
        <strain evidence="2 3">0861</strain>
    </source>
</reference>
<protein>
    <recommendedName>
        <fullName evidence="4">SprT-like domain-containing protein</fullName>
    </recommendedName>
</protein>
<proteinExistence type="predicted"/>
<gene>
    <name evidence="2" type="ORF">CT0861_00612</name>
</gene>
<accession>A0A166VYE4</accession>
<dbReference type="EMBL" id="LFIV01000026">
    <property type="protein sequence ID" value="KZL75093.1"/>
    <property type="molecule type" value="Genomic_DNA"/>
</dbReference>
<evidence type="ECO:0000313" key="2">
    <source>
        <dbReference type="EMBL" id="KZL75093.1"/>
    </source>
</evidence>
<evidence type="ECO:0000256" key="1">
    <source>
        <dbReference type="SAM" id="MobiDB-lite"/>
    </source>
</evidence>
<dbReference type="Proteomes" id="UP000076552">
    <property type="component" value="Unassembled WGS sequence"/>
</dbReference>
<organism evidence="2 3">
    <name type="scientific">Colletotrichum tofieldiae</name>
    <dbReference type="NCBI Taxonomy" id="708197"/>
    <lineage>
        <taxon>Eukaryota</taxon>
        <taxon>Fungi</taxon>
        <taxon>Dikarya</taxon>
        <taxon>Ascomycota</taxon>
        <taxon>Pezizomycotina</taxon>
        <taxon>Sordariomycetes</taxon>
        <taxon>Hypocreomycetidae</taxon>
        <taxon>Glomerellales</taxon>
        <taxon>Glomerellaceae</taxon>
        <taxon>Colletotrichum</taxon>
        <taxon>Colletotrichum spaethianum species complex</taxon>
    </lineage>
</organism>
<feature type="region of interest" description="Disordered" evidence="1">
    <location>
        <begin position="360"/>
        <end position="381"/>
    </location>
</feature>
<feature type="compositionally biased region" description="Basic residues" evidence="1">
    <location>
        <begin position="1"/>
        <end position="33"/>
    </location>
</feature>
<name>A0A166VYE4_9PEZI</name>
<evidence type="ECO:0000313" key="3">
    <source>
        <dbReference type="Proteomes" id="UP000076552"/>
    </source>
</evidence>
<comment type="caution">
    <text evidence="2">The sequence shown here is derived from an EMBL/GenBank/DDBJ whole genome shotgun (WGS) entry which is preliminary data.</text>
</comment>
<feature type="region of interest" description="Disordered" evidence="1">
    <location>
        <begin position="1"/>
        <end position="57"/>
    </location>
</feature>
<dbReference type="AlphaFoldDB" id="A0A166VYE4"/>
<evidence type="ECO:0008006" key="4">
    <source>
        <dbReference type="Google" id="ProtNLM"/>
    </source>
</evidence>
<sequence>MAPSRPTRKRKTSRFGSRRRPKGRRMKKVKPCRHPNLPKPAMQRPHDGEGTDNSTQEPRPFIPLSLFSYSATPLLNMTCGHFLDCELQPRQIAARDAFVECYLEALPRAGAWVKLPAQSLKDFEEDNGSNEVKIEAAFFEGSLRSMMRYLDEYFFFGTMTRLQTGQKRLLLTLQTGFSLLKADVSFDRYGDTTTYGLASREPYSRIRLWSKMSSGNPWDQKSSREVRRLPFTQNVATLVHEMVHAYLRMFICVGEQCKRNILNTLGLTGHGSTFVKLYALILGEVWKWHPELEVLTRDECIPGTAIVKTNILVEAMERLKWKAEGQGRDFLPLRADSPLILVRQTEELIKGVSTMSITYRRPGSKIPQQEEADENRNMDDV</sequence>